<feature type="domain" description="Isochorismatase-like" evidence="3">
    <location>
        <begin position="11"/>
        <end position="188"/>
    </location>
</feature>
<dbReference type="InterPro" id="IPR000868">
    <property type="entry name" value="Isochorismatase-like_dom"/>
</dbReference>
<keyword evidence="5" id="KW-1185">Reference proteome</keyword>
<dbReference type="GO" id="GO:0016787">
    <property type="term" value="F:hydrolase activity"/>
    <property type="evidence" value="ECO:0007669"/>
    <property type="project" value="UniProtKB-KW"/>
</dbReference>
<evidence type="ECO:0000259" key="3">
    <source>
        <dbReference type="Pfam" id="PF00857"/>
    </source>
</evidence>
<accession>A0A5C2RSU6</accession>
<proteinExistence type="inferred from homology"/>
<dbReference type="Gene3D" id="3.40.50.850">
    <property type="entry name" value="Isochorismatase-like"/>
    <property type="match status" value="1"/>
</dbReference>
<evidence type="ECO:0000256" key="1">
    <source>
        <dbReference type="ARBA" id="ARBA00006336"/>
    </source>
</evidence>
<name>A0A5C2RSU6_9APHY</name>
<dbReference type="InterPro" id="IPR036380">
    <property type="entry name" value="Isochorismatase-like_sf"/>
</dbReference>
<comment type="similarity">
    <text evidence="1">Belongs to the isochorismatase family.</text>
</comment>
<dbReference type="OrthoDB" id="2796228at2759"/>
<dbReference type="Proteomes" id="UP000313359">
    <property type="component" value="Unassembled WGS sequence"/>
</dbReference>
<dbReference type="AlphaFoldDB" id="A0A5C2RSU6"/>
<dbReference type="PANTHER" id="PTHR43540">
    <property type="entry name" value="PEROXYUREIDOACRYLATE/UREIDOACRYLATE AMIDOHYDROLASE-RELATED"/>
    <property type="match status" value="1"/>
</dbReference>
<sequence length="196" mass="21004">MSGSALFTNPALLIIDSQEGVLHTTRWGLSRSNPSFESNLAALVTHFRSRGLPILHVGHRSTDLTSPLHPDNDGGAGIAFIPEATPSPGEPVVYKSVHSAFVGTSLADVIRERGIRTLFVAGMETDLCVSTTIRMGANLEVVVPEDGGRIFIVEDAVANRERGGWDAETVHAVSVASLKDEFAGVVETKEVMQWLT</sequence>
<evidence type="ECO:0000256" key="2">
    <source>
        <dbReference type="ARBA" id="ARBA00022801"/>
    </source>
</evidence>
<gene>
    <name evidence="4" type="ORF">L227DRAFT_588948</name>
</gene>
<dbReference type="Pfam" id="PF00857">
    <property type="entry name" value="Isochorismatase"/>
    <property type="match status" value="1"/>
</dbReference>
<reference evidence="4" key="1">
    <citation type="journal article" date="2018" name="Genome Biol. Evol.">
        <title>Genomics and development of Lentinus tigrinus, a white-rot wood-decaying mushroom with dimorphic fruiting bodies.</title>
        <authorList>
            <person name="Wu B."/>
            <person name="Xu Z."/>
            <person name="Knudson A."/>
            <person name="Carlson A."/>
            <person name="Chen N."/>
            <person name="Kovaka S."/>
            <person name="LaButti K."/>
            <person name="Lipzen A."/>
            <person name="Pennachio C."/>
            <person name="Riley R."/>
            <person name="Schakwitz W."/>
            <person name="Umezawa K."/>
            <person name="Ohm R.A."/>
            <person name="Grigoriev I.V."/>
            <person name="Nagy L.G."/>
            <person name="Gibbons J."/>
            <person name="Hibbett D."/>
        </authorList>
    </citation>
    <scope>NUCLEOTIDE SEQUENCE [LARGE SCALE GENOMIC DNA]</scope>
    <source>
        <strain evidence="4">ALCF2SS1-6</strain>
    </source>
</reference>
<dbReference type="PANTHER" id="PTHR43540:SF1">
    <property type="entry name" value="ISOCHORISMATASE HYDROLASE"/>
    <property type="match status" value="1"/>
</dbReference>
<evidence type="ECO:0000313" key="5">
    <source>
        <dbReference type="Proteomes" id="UP000313359"/>
    </source>
</evidence>
<organism evidence="4 5">
    <name type="scientific">Lentinus tigrinus ALCF2SS1-6</name>
    <dbReference type="NCBI Taxonomy" id="1328759"/>
    <lineage>
        <taxon>Eukaryota</taxon>
        <taxon>Fungi</taxon>
        <taxon>Dikarya</taxon>
        <taxon>Basidiomycota</taxon>
        <taxon>Agaricomycotina</taxon>
        <taxon>Agaricomycetes</taxon>
        <taxon>Polyporales</taxon>
        <taxon>Polyporaceae</taxon>
        <taxon>Lentinus</taxon>
    </lineage>
</organism>
<dbReference type="InterPro" id="IPR050272">
    <property type="entry name" value="Isochorismatase-like_hydrls"/>
</dbReference>
<keyword evidence="2 4" id="KW-0378">Hydrolase</keyword>
<evidence type="ECO:0000313" key="4">
    <source>
        <dbReference type="EMBL" id="RPD54404.1"/>
    </source>
</evidence>
<dbReference type="SUPFAM" id="SSF52499">
    <property type="entry name" value="Isochorismatase-like hydrolases"/>
    <property type="match status" value="1"/>
</dbReference>
<protein>
    <submittedName>
        <fullName evidence="4">Isochorismatase hydrolase</fullName>
    </submittedName>
</protein>
<dbReference type="EMBL" id="ML122306">
    <property type="protein sequence ID" value="RPD54404.1"/>
    <property type="molecule type" value="Genomic_DNA"/>
</dbReference>